<gene>
    <name evidence="1" type="ORF">GCM10017790_32250</name>
</gene>
<proteinExistence type="predicted"/>
<organism evidence="1 2">
    <name type="scientific">Amycolatopsis oliviviridis</name>
    <dbReference type="NCBI Taxonomy" id="1471590"/>
    <lineage>
        <taxon>Bacteria</taxon>
        <taxon>Bacillati</taxon>
        <taxon>Actinomycetota</taxon>
        <taxon>Actinomycetes</taxon>
        <taxon>Pseudonocardiales</taxon>
        <taxon>Pseudonocardiaceae</taxon>
        <taxon>Amycolatopsis</taxon>
    </lineage>
</organism>
<sequence>MHAPVEEADLFGLLTACPHVPHFVAEDGTTCLIRNSACHPDARVSFVDLLGRQEVPSPCPPDPASS</sequence>
<keyword evidence="2" id="KW-1185">Reference proteome</keyword>
<dbReference type="EMBL" id="BNAY01000003">
    <property type="protein sequence ID" value="GHH16550.1"/>
    <property type="molecule type" value="Genomic_DNA"/>
</dbReference>
<evidence type="ECO:0000313" key="2">
    <source>
        <dbReference type="Proteomes" id="UP000635387"/>
    </source>
</evidence>
<protein>
    <submittedName>
        <fullName evidence="1">Uncharacterized protein</fullName>
    </submittedName>
</protein>
<accession>A0ABQ3LIH6</accession>
<name>A0ABQ3LIH6_9PSEU</name>
<comment type="caution">
    <text evidence="1">The sequence shown here is derived from an EMBL/GenBank/DDBJ whole genome shotgun (WGS) entry which is preliminary data.</text>
</comment>
<evidence type="ECO:0000313" key="1">
    <source>
        <dbReference type="EMBL" id="GHH16550.1"/>
    </source>
</evidence>
<dbReference type="Proteomes" id="UP000635387">
    <property type="component" value="Unassembled WGS sequence"/>
</dbReference>
<reference evidence="2" key="1">
    <citation type="journal article" date="2019" name="Int. J. Syst. Evol. Microbiol.">
        <title>The Global Catalogue of Microorganisms (GCM) 10K type strain sequencing project: providing services to taxonomists for standard genome sequencing and annotation.</title>
        <authorList>
            <consortium name="The Broad Institute Genomics Platform"/>
            <consortium name="The Broad Institute Genome Sequencing Center for Infectious Disease"/>
            <person name="Wu L."/>
            <person name="Ma J."/>
        </authorList>
    </citation>
    <scope>NUCLEOTIDE SEQUENCE [LARGE SCALE GENOMIC DNA]</scope>
    <source>
        <strain evidence="2">CGMCC 4.7683</strain>
    </source>
</reference>